<reference evidence="4 5" key="1">
    <citation type="submission" date="2015-04" db="EMBL/GenBank/DDBJ databases">
        <authorList>
            <person name="Heijne W.H."/>
            <person name="Fedorova N.D."/>
            <person name="Nierman W.C."/>
            <person name="Vollebregt A.W."/>
            <person name="Zhao Z."/>
            <person name="Wu L."/>
            <person name="Kumar M."/>
            <person name="Stam H."/>
            <person name="van den Berg M.A."/>
            <person name="Pel H.J."/>
        </authorList>
    </citation>
    <scope>NUCLEOTIDE SEQUENCE [LARGE SCALE GENOMIC DNA]</scope>
    <source>
        <strain evidence="4 5">CBS 393.64</strain>
    </source>
</reference>
<keyword evidence="1" id="KW-0378">Hydrolase</keyword>
<dbReference type="Gene3D" id="2.60.120.1620">
    <property type="match status" value="1"/>
</dbReference>
<dbReference type="Pfam" id="PF15979">
    <property type="entry name" value="Glyco_hydro_115"/>
    <property type="match status" value="1"/>
</dbReference>
<dbReference type="PANTHER" id="PTHR37842">
    <property type="match status" value="1"/>
</dbReference>
<protein>
    <recommendedName>
        <fullName evidence="3">Gylcosyl hydrolase 115 C-terminal domain-containing protein</fullName>
    </recommendedName>
</protein>
<dbReference type="InterPro" id="IPR031924">
    <property type="entry name" value="GH115"/>
</dbReference>
<organism evidence="4 5">
    <name type="scientific">Rasamsonia emersonii (strain ATCC 16479 / CBS 393.64 / IMI 116815)</name>
    <dbReference type="NCBI Taxonomy" id="1408163"/>
    <lineage>
        <taxon>Eukaryota</taxon>
        <taxon>Fungi</taxon>
        <taxon>Dikarya</taxon>
        <taxon>Ascomycota</taxon>
        <taxon>Pezizomycotina</taxon>
        <taxon>Eurotiomycetes</taxon>
        <taxon>Eurotiomycetidae</taxon>
        <taxon>Eurotiales</taxon>
        <taxon>Trichocomaceae</taxon>
        <taxon>Rasamsonia</taxon>
    </lineage>
</organism>
<dbReference type="Gene3D" id="1.20.58.2150">
    <property type="match status" value="1"/>
</dbReference>
<keyword evidence="2" id="KW-0732">Signal</keyword>
<feature type="signal peptide" evidence="2">
    <location>
        <begin position="1"/>
        <end position="21"/>
    </location>
</feature>
<comment type="caution">
    <text evidence="4">The sequence shown here is derived from an EMBL/GenBank/DDBJ whole genome shotgun (WGS) entry which is preliminary data.</text>
</comment>
<feature type="domain" description="Gylcosyl hydrolase 115 C-terminal" evidence="3">
    <location>
        <begin position="821"/>
        <end position="1008"/>
    </location>
</feature>
<dbReference type="AlphaFoldDB" id="A0A0F4YKU9"/>
<dbReference type="InterPro" id="IPR041437">
    <property type="entry name" value="GH115_C"/>
</dbReference>
<dbReference type="GeneID" id="25319459"/>
<proteinExistence type="predicted"/>
<dbReference type="InterPro" id="IPR029018">
    <property type="entry name" value="Hex-like_dom2"/>
</dbReference>
<evidence type="ECO:0000313" key="4">
    <source>
        <dbReference type="EMBL" id="KKA18854.1"/>
    </source>
</evidence>
<dbReference type="InterPro" id="IPR042301">
    <property type="entry name" value="GH115_sf"/>
</dbReference>
<dbReference type="STRING" id="1408163.A0A0F4YKU9"/>
<evidence type="ECO:0000313" key="5">
    <source>
        <dbReference type="Proteomes" id="UP000053958"/>
    </source>
</evidence>
<gene>
    <name evidence="4" type="ORF">T310_7183</name>
</gene>
<dbReference type="GO" id="GO:0016787">
    <property type="term" value="F:hydrolase activity"/>
    <property type="evidence" value="ECO:0007669"/>
    <property type="project" value="UniProtKB-KW"/>
</dbReference>
<dbReference type="Gene3D" id="3.30.379.10">
    <property type="entry name" value="Chitobiase/beta-hexosaminidase domain 2-like"/>
    <property type="match status" value="1"/>
</dbReference>
<keyword evidence="5" id="KW-1185">Reference proteome</keyword>
<accession>A0A0F4YKU9</accession>
<evidence type="ECO:0000256" key="1">
    <source>
        <dbReference type="ARBA" id="ARBA00022801"/>
    </source>
</evidence>
<dbReference type="Gene3D" id="3.20.20.520">
    <property type="entry name" value="Glycosyl hydrolase family 115"/>
    <property type="match status" value="1"/>
</dbReference>
<dbReference type="OrthoDB" id="4849794at2759"/>
<dbReference type="EMBL" id="LASV01000410">
    <property type="protein sequence ID" value="KKA18854.1"/>
    <property type="molecule type" value="Genomic_DNA"/>
</dbReference>
<feature type="chain" id="PRO_5002481826" description="Gylcosyl hydrolase 115 C-terminal domain-containing protein" evidence="2">
    <location>
        <begin position="22"/>
        <end position="1012"/>
    </location>
</feature>
<sequence length="1012" mass="111090">MILSSLLVGCVSLWGAAHALGQQPVVAFTSSPGYLKLAGPGTPPGTVVLDSADWPAVLRAAGDLAVDFGRVTGTNLTKTVINGTTTSSGLAAVSNKGPVIIAGTIGNSSLINALAQSGKIDVSATEGRWEAFQTEIVDNPFPGISRALVVSGSDRRGTVYGLYDISEQIGVSPWYWFADVPPAQHEEIYALDTKKIQGSPSVKYRGLFINDEAPALTNWINVNYPPCKYGPGFNADFYAHVFELLLRLRANYLWPAEWSNIFALDDPRNFPTADLYGIVIGTSHTEPLMRWTLEQSLLLQGPWNWLTNEKNIYQFLKEGVERSKNYEVIYTMGMRGLGDTASPTINATTLAQIVAAEEQILSEVFNTTNISWIPQMWCLYKEVGGYYEDGLRVADDITLLWADDNWGNIERLPIGNETARSGGAGVYYHFDYVGDPQDYKWINTISLQKTWEQMHLAYERQARNIWIVNVGDLKALEIPTNHFFDLAYDTPSWSDPDSTSRWLKLWATREFGAAGADKVADIVNRYGQYAARRKFEMITPSTFSIINYNEANNVVSQWESLVNDARDVYRGLSEAARPAFFELVLQPCMAGHIITQIHVTAAKNNLYASQRRTSAKAMADKALKLFKEDHDLTVSYHKILDGKWNHIMDQTHLGYLYWQQPMRNTLPPLQYTQLLEDSLAGPMGVSVEGSNASVPGDDQYHALSSTTLTLPPIDPYGPSTRWIEIYSRSTESFEFQISPNVSWVTATPSSGTVHVSGNGTTTDVRVQLSVDWDKAPIGSSLVSINVSIPTGHFPTGDYGNSAMPVVQLPVNKTVVPASFHGFVESDGVVSIEAPHATRNTSTANVSYAVIPGYGRTLSGVTLLPVNAPSQKAPSSPRLEYDMYLFSPAANGSTVNITLYLGPSLNVNPDRPLRYALAFDDDDNPQVVQYVPSTVLGTYPPDWPSAVSNNVWASTTSYTIKGFNGNSTSATGTGSAHTLKLWALEPGVVFEKIVIDLGGQRDSYLGPPESRIV</sequence>
<dbReference type="Proteomes" id="UP000053958">
    <property type="component" value="Unassembled WGS sequence"/>
</dbReference>
<dbReference type="PANTHER" id="PTHR37842:SF2">
    <property type="entry name" value="GYLCOSYL HYDROLASE 115 C-TERMINAL DOMAIN-CONTAINING PROTEIN"/>
    <property type="match status" value="1"/>
</dbReference>
<dbReference type="RefSeq" id="XP_013325466.1">
    <property type="nucleotide sequence ID" value="XM_013470012.1"/>
</dbReference>
<name>A0A0F4YKU9_RASE3</name>
<dbReference type="Pfam" id="PF17829">
    <property type="entry name" value="GH115_C"/>
    <property type="match status" value="1"/>
</dbReference>
<evidence type="ECO:0000259" key="3">
    <source>
        <dbReference type="Pfam" id="PF17829"/>
    </source>
</evidence>
<evidence type="ECO:0000256" key="2">
    <source>
        <dbReference type="SAM" id="SignalP"/>
    </source>
</evidence>